<dbReference type="EMBL" id="MU004570">
    <property type="protein sequence ID" value="KAF2647931.1"/>
    <property type="molecule type" value="Genomic_DNA"/>
</dbReference>
<evidence type="ECO:0000313" key="2">
    <source>
        <dbReference type="Proteomes" id="UP000799324"/>
    </source>
</evidence>
<name>A0A6A6SLS3_9PLEO</name>
<accession>A0A6A6SLS3</accession>
<proteinExistence type="predicted"/>
<organism evidence="1 2">
    <name type="scientific">Lophiostoma macrostomum CBS 122681</name>
    <dbReference type="NCBI Taxonomy" id="1314788"/>
    <lineage>
        <taxon>Eukaryota</taxon>
        <taxon>Fungi</taxon>
        <taxon>Dikarya</taxon>
        <taxon>Ascomycota</taxon>
        <taxon>Pezizomycotina</taxon>
        <taxon>Dothideomycetes</taxon>
        <taxon>Pleosporomycetidae</taxon>
        <taxon>Pleosporales</taxon>
        <taxon>Lophiostomataceae</taxon>
        <taxon>Lophiostoma</taxon>
    </lineage>
</organism>
<reference evidence="1" key="1">
    <citation type="journal article" date="2020" name="Stud. Mycol.">
        <title>101 Dothideomycetes genomes: a test case for predicting lifestyles and emergence of pathogens.</title>
        <authorList>
            <person name="Haridas S."/>
            <person name="Albert R."/>
            <person name="Binder M."/>
            <person name="Bloem J."/>
            <person name="Labutti K."/>
            <person name="Salamov A."/>
            <person name="Andreopoulos B."/>
            <person name="Baker S."/>
            <person name="Barry K."/>
            <person name="Bills G."/>
            <person name="Bluhm B."/>
            <person name="Cannon C."/>
            <person name="Castanera R."/>
            <person name="Culley D."/>
            <person name="Daum C."/>
            <person name="Ezra D."/>
            <person name="Gonzalez J."/>
            <person name="Henrissat B."/>
            <person name="Kuo A."/>
            <person name="Liang C."/>
            <person name="Lipzen A."/>
            <person name="Lutzoni F."/>
            <person name="Magnuson J."/>
            <person name="Mondo S."/>
            <person name="Nolan M."/>
            <person name="Ohm R."/>
            <person name="Pangilinan J."/>
            <person name="Park H.-J."/>
            <person name="Ramirez L."/>
            <person name="Alfaro M."/>
            <person name="Sun H."/>
            <person name="Tritt A."/>
            <person name="Yoshinaga Y."/>
            <person name="Zwiers L.-H."/>
            <person name="Turgeon B."/>
            <person name="Goodwin S."/>
            <person name="Spatafora J."/>
            <person name="Crous P."/>
            <person name="Grigoriev I."/>
        </authorList>
    </citation>
    <scope>NUCLEOTIDE SEQUENCE</scope>
    <source>
        <strain evidence="1">CBS 122681</strain>
    </source>
</reference>
<keyword evidence="2" id="KW-1185">Reference proteome</keyword>
<protein>
    <submittedName>
        <fullName evidence="1">Uncharacterized protein</fullName>
    </submittedName>
</protein>
<gene>
    <name evidence="1" type="ORF">K491DRAFT_271716</name>
</gene>
<dbReference type="AlphaFoldDB" id="A0A6A6SLS3"/>
<dbReference type="Proteomes" id="UP000799324">
    <property type="component" value="Unassembled WGS sequence"/>
</dbReference>
<sequence length="220" mass="23834">MCPPSSCPRQRSWLLPSPSCVSLSWTRSSMVDFKVSLMTSSNEVGANAVTSLRGGLVCRPTVGRWTDDCVGIGRSSWSGDWRRGAENWKLHVCGVSFKLRTVARRLPRALLVTSGEEAICKINISECLFPAYAVGHELDSHSVEWIPPQNRHQLCHLESATPCPKQDSHVKPAQARLFPLSQASCLVRLSGCDTMSVAKAQCESVDSGSGRVATCGSFGA</sequence>
<evidence type="ECO:0000313" key="1">
    <source>
        <dbReference type="EMBL" id="KAF2647931.1"/>
    </source>
</evidence>